<dbReference type="PANTHER" id="PTHR30050">
    <property type="entry name" value="CHROMOSOMAL REPLICATION INITIATOR PROTEIN DNAA"/>
    <property type="match status" value="1"/>
</dbReference>
<keyword evidence="7 8" id="KW-0238">DNA-binding</keyword>
<feature type="region of interest" description="Domain IV, binds dsDNA" evidence="8">
    <location>
        <begin position="357"/>
        <end position="476"/>
    </location>
</feature>
<dbReference type="Pfam" id="PF11638">
    <property type="entry name" value="DnaA_N"/>
    <property type="match status" value="1"/>
</dbReference>
<evidence type="ECO:0000256" key="2">
    <source>
        <dbReference type="ARBA" id="ARBA00022490"/>
    </source>
</evidence>
<evidence type="ECO:0000256" key="5">
    <source>
        <dbReference type="ARBA" id="ARBA00022840"/>
    </source>
</evidence>
<dbReference type="InterPro" id="IPR020591">
    <property type="entry name" value="Chromosome_initiator_DnaA-like"/>
</dbReference>
<organism evidence="15 16">
    <name type="scientific">Nonlabens ulvanivorans</name>
    <name type="common">Persicivirga ulvanivorans</name>
    <dbReference type="NCBI Taxonomy" id="906888"/>
    <lineage>
        <taxon>Bacteria</taxon>
        <taxon>Pseudomonadati</taxon>
        <taxon>Bacteroidota</taxon>
        <taxon>Flavobacteriia</taxon>
        <taxon>Flavobacteriales</taxon>
        <taxon>Flavobacteriaceae</taxon>
        <taxon>Nonlabens</taxon>
    </lineage>
</organism>
<comment type="subcellular location">
    <subcellularLocation>
        <location evidence="8">Cytoplasm</location>
    </subcellularLocation>
</comment>
<protein>
    <recommendedName>
        <fullName evidence="8 9">Chromosomal replication initiator protein DnaA</fullName>
    </recommendedName>
</protein>
<name>A0A081DA06_NONUL</name>
<keyword evidence="5 8" id="KW-0067">ATP-binding</keyword>
<feature type="binding site" evidence="8">
    <location>
        <position position="187"/>
    </location>
    <ligand>
        <name>ATP</name>
        <dbReference type="ChEBI" id="CHEBI:30616"/>
    </ligand>
</feature>
<dbReference type="InterPro" id="IPR038454">
    <property type="entry name" value="DnaA_N_sf"/>
</dbReference>
<dbReference type="Gene3D" id="3.40.50.300">
    <property type="entry name" value="P-loop containing nucleotide triphosphate hydrolases"/>
    <property type="match status" value="1"/>
</dbReference>
<feature type="binding site" evidence="8">
    <location>
        <position position="183"/>
    </location>
    <ligand>
        <name>ATP</name>
        <dbReference type="ChEBI" id="CHEBI:30616"/>
    </ligand>
</feature>
<dbReference type="InterPro" id="IPR013159">
    <property type="entry name" value="DnaA_C"/>
</dbReference>
<keyword evidence="4 8" id="KW-0547">Nucleotide-binding</keyword>
<dbReference type="PANTHER" id="PTHR30050:SF2">
    <property type="entry name" value="CHROMOSOMAL REPLICATION INITIATOR PROTEIN DNAA"/>
    <property type="match status" value="1"/>
</dbReference>
<proteinExistence type="inferred from homology"/>
<dbReference type="PRINTS" id="PR00051">
    <property type="entry name" value="DNAA"/>
</dbReference>
<dbReference type="InterPro" id="IPR027417">
    <property type="entry name" value="P-loop_NTPase"/>
</dbReference>
<dbReference type="GO" id="GO:0006270">
    <property type="term" value="P:DNA replication initiation"/>
    <property type="evidence" value="ECO:0007669"/>
    <property type="project" value="UniProtKB-UniRule"/>
</dbReference>
<dbReference type="SUPFAM" id="SSF48295">
    <property type="entry name" value="TrpR-like"/>
    <property type="match status" value="1"/>
</dbReference>
<dbReference type="InterPro" id="IPR001957">
    <property type="entry name" value="Chromosome_initiator_DnaA"/>
</dbReference>
<evidence type="ECO:0000256" key="4">
    <source>
        <dbReference type="ARBA" id="ARBA00022741"/>
    </source>
</evidence>
<dbReference type="Gene3D" id="3.30.300.180">
    <property type="match status" value="1"/>
</dbReference>
<evidence type="ECO:0000256" key="3">
    <source>
        <dbReference type="ARBA" id="ARBA00022705"/>
    </source>
</evidence>
<dbReference type="Gene3D" id="1.10.1750.10">
    <property type="match status" value="1"/>
</dbReference>
<evidence type="ECO:0000256" key="12">
    <source>
        <dbReference type="SAM" id="MobiDB-lite"/>
    </source>
</evidence>
<evidence type="ECO:0000313" key="15">
    <source>
        <dbReference type="EMBL" id="GAK75752.1"/>
    </source>
</evidence>
<dbReference type="GO" id="GO:0005886">
    <property type="term" value="C:plasma membrane"/>
    <property type="evidence" value="ECO:0007669"/>
    <property type="project" value="TreeGrafter"/>
</dbReference>
<dbReference type="Proteomes" id="UP000028980">
    <property type="component" value="Unassembled WGS sequence"/>
</dbReference>
<dbReference type="CDD" id="cd06571">
    <property type="entry name" value="Bac_DnaA_C"/>
    <property type="match status" value="1"/>
</dbReference>
<dbReference type="FunFam" id="3.40.50.300:FF:000668">
    <property type="entry name" value="Chromosomal replication initiator protein DnaA"/>
    <property type="match status" value="1"/>
</dbReference>
<dbReference type="SUPFAM" id="SSF52540">
    <property type="entry name" value="P-loop containing nucleoside triphosphate hydrolases"/>
    <property type="match status" value="1"/>
</dbReference>
<evidence type="ECO:0000256" key="9">
    <source>
        <dbReference type="NCBIfam" id="TIGR00362"/>
    </source>
</evidence>
<evidence type="ECO:0000256" key="7">
    <source>
        <dbReference type="ARBA" id="ARBA00023125"/>
    </source>
</evidence>
<feature type="region of interest" description="Disordered" evidence="12">
    <location>
        <begin position="97"/>
        <end position="116"/>
    </location>
</feature>
<gene>
    <name evidence="8" type="primary">dnaA</name>
    <name evidence="15" type="ORF">JCM19296_1344</name>
</gene>
<reference evidence="15 16" key="1">
    <citation type="journal article" date="2014" name="Genome Announc.">
        <title>Draft Genome Sequences of Marine Flavobacterium Nonlabens Strains NR17, NR24, NR27, NR32, NR33, and Ara13.</title>
        <authorList>
            <person name="Nakanishi M."/>
            <person name="Meirelles P."/>
            <person name="Suzuki R."/>
            <person name="Takatani N."/>
            <person name="Mino S."/>
            <person name="Suda W."/>
            <person name="Oshima K."/>
            <person name="Hattori M."/>
            <person name="Ohkuma M."/>
            <person name="Hosokawa M."/>
            <person name="Miyashita K."/>
            <person name="Thompson F.L."/>
            <person name="Niwa A."/>
            <person name="Sawabe T."/>
            <person name="Sawabe T."/>
        </authorList>
    </citation>
    <scope>NUCLEOTIDE SEQUENCE [LARGE SCALE GENOMIC DNA]</scope>
    <source>
        <strain evidence="16">JCM19296</strain>
    </source>
</reference>
<evidence type="ECO:0000256" key="8">
    <source>
        <dbReference type="HAMAP-Rule" id="MF_00377"/>
    </source>
</evidence>
<evidence type="ECO:0000259" key="13">
    <source>
        <dbReference type="SMART" id="SM00382"/>
    </source>
</evidence>
<evidence type="ECO:0000256" key="1">
    <source>
        <dbReference type="ARBA" id="ARBA00006583"/>
    </source>
</evidence>
<dbReference type="InterPro" id="IPR010921">
    <property type="entry name" value="Trp_repressor/repl_initiator"/>
</dbReference>
<dbReference type="GO" id="GO:0003688">
    <property type="term" value="F:DNA replication origin binding"/>
    <property type="evidence" value="ECO:0007669"/>
    <property type="project" value="UniProtKB-UniRule"/>
</dbReference>
<feature type="region of interest" description="Domain I, interacts with DnaA modulators" evidence="8">
    <location>
        <begin position="1"/>
        <end position="96"/>
    </location>
</feature>
<feature type="binding site" evidence="8">
    <location>
        <position position="186"/>
    </location>
    <ligand>
        <name>ATP</name>
        <dbReference type="ChEBI" id="CHEBI:30616"/>
    </ligand>
</feature>
<evidence type="ECO:0000256" key="10">
    <source>
        <dbReference type="RuleBase" id="RU000577"/>
    </source>
</evidence>
<dbReference type="GO" id="GO:0005524">
    <property type="term" value="F:ATP binding"/>
    <property type="evidence" value="ECO:0007669"/>
    <property type="project" value="UniProtKB-UniRule"/>
</dbReference>
<dbReference type="GO" id="GO:0008289">
    <property type="term" value="F:lipid binding"/>
    <property type="evidence" value="ECO:0007669"/>
    <property type="project" value="UniProtKB-KW"/>
</dbReference>
<evidence type="ECO:0000256" key="11">
    <source>
        <dbReference type="RuleBase" id="RU004227"/>
    </source>
</evidence>
<dbReference type="InterPro" id="IPR024633">
    <property type="entry name" value="DnaA_N_dom"/>
</dbReference>
<dbReference type="CDD" id="cd00009">
    <property type="entry name" value="AAA"/>
    <property type="match status" value="1"/>
</dbReference>
<dbReference type="InterPro" id="IPR003593">
    <property type="entry name" value="AAA+_ATPase"/>
</dbReference>
<dbReference type="InterPro" id="IPR013317">
    <property type="entry name" value="DnaA_dom"/>
</dbReference>
<keyword evidence="3 8" id="KW-0235">DNA replication</keyword>
<dbReference type="Pfam" id="PF00308">
    <property type="entry name" value="Bac_DnaA"/>
    <property type="match status" value="1"/>
</dbReference>
<dbReference type="EMBL" id="BBLG01000002">
    <property type="protein sequence ID" value="GAK75752.1"/>
    <property type="molecule type" value="Genomic_DNA"/>
</dbReference>
<evidence type="ECO:0000313" key="16">
    <source>
        <dbReference type="Proteomes" id="UP000028980"/>
    </source>
</evidence>
<dbReference type="InterPro" id="IPR018312">
    <property type="entry name" value="Chromosome_initiator_DnaA_CS"/>
</dbReference>
<dbReference type="NCBIfam" id="TIGR00362">
    <property type="entry name" value="DnaA"/>
    <property type="match status" value="1"/>
</dbReference>
<sequence length="476" mass="54160">MASTAASVWENCLLFIKDNINPQAYKTWFEPIKPVKLTETALSIQVPSRFFYEWLEEHYIKLLKTALTRELGEGAKLIYAIKMENTLKGMEPFTEKIPSSNRSIQSSQSVDAPVRSKSPELKNPFIIPGIRNVKIESQLNPSYNFDSFLEGDSNRLARSAGMAVANKPGGTSFNPLLIFGGVGLGKTHLAHAIGVGIKENYPDKTALYISAEKFTQQYIESVRKNNRNDFIHFYQIVDVLIVDDIQFFAGKASTQDVFFHIFNHLHQNGKQVILTSDKKPVDMQDIEQRLLSRFKWGGLSAELNHPDYETRVSIIKNKLYRDGVEMDDDIIHYLADNIKTNIRELEGAIISLIAHSSFNRKDITIDLARKIVENYVKNTKREISIDQIQQVVSDYFQMDVETLQSKTRKRHIVQARQLAMYFSKKMTKASLASIGSQIGKRDHATVLHACKTVDNLASTDKQFNKYVEDLSKKLTN</sequence>
<feature type="compositionally biased region" description="Low complexity" evidence="12">
    <location>
        <begin position="99"/>
        <end position="109"/>
    </location>
</feature>
<dbReference type="AlphaFoldDB" id="A0A081DA06"/>
<dbReference type="Gene3D" id="1.10.8.60">
    <property type="match status" value="1"/>
</dbReference>
<feature type="binding site" evidence="8">
    <location>
        <position position="185"/>
    </location>
    <ligand>
        <name>ATP</name>
        <dbReference type="ChEBI" id="CHEBI:30616"/>
    </ligand>
</feature>
<evidence type="ECO:0000259" key="14">
    <source>
        <dbReference type="SMART" id="SM00760"/>
    </source>
</evidence>
<keyword evidence="2 8" id="KW-0963">Cytoplasm</keyword>
<comment type="subunit">
    <text evidence="8">Oligomerizes as a right-handed, spiral filament on DNA at oriC.</text>
</comment>
<dbReference type="Pfam" id="PF08299">
    <property type="entry name" value="Bac_DnaA_C"/>
    <property type="match status" value="1"/>
</dbReference>
<dbReference type="SMART" id="SM00382">
    <property type="entry name" value="AAA"/>
    <property type="match status" value="1"/>
</dbReference>
<comment type="similarity">
    <text evidence="1 8 11">Belongs to the DnaA family.</text>
</comment>
<evidence type="ECO:0000256" key="6">
    <source>
        <dbReference type="ARBA" id="ARBA00023121"/>
    </source>
</evidence>
<keyword evidence="6 8" id="KW-0446">Lipid-binding</keyword>
<feature type="domain" description="AAA+ ATPase" evidence="13">
    <location>
        <begin position="172"/>
        <end position="309"/>
    </location>
</feature>
<comment type="function">
    <text evidence="8 10">Plays an essential role in the initiation and regulation of chromosomal replication. ATP-DnaA binds to the origin of replication (oriC) to initiate formation of the DNA replication initiation complex once per cell cycle. Binds the DnaA box (a 9 base pair repeat at the origin) and separates the double-stranded (ds)DNA. Forms a right-handed helical filament on oriC DNA; dsDNA binds to the exterior of the filament while single-stranded (ss)DNA is stabiized in the filament's interior. The ATP-DnaA-oriC complex binds and stabilizes one strand of the AT-rich DNA unwinding element (DUE), permitting loading of DNA polymerase. After initiation quickly degrades to an ADP-DnaA complex that is not apt for DNA replication. Binds acidic phospholipids.</text>
</comment>
<dbReference type="HAMAP" id="MF_00377">
    <property type="entry name" value="DnaA_bact"/>
    <property type="match status" value="1"/>
</dbReference>
<dbReference type="PROSITE" id="PS01008">
    <property type="entry name" value="DNAA"/>
    <property type="match status" value="1"/>
</dbReference>
<comment type="domain">
    <text evidence="8">Domain I is involved in oligomerization and binding regulators, domain II is flexibile and of varying length in different bacteria, domain III forms the AAA+ region, while domain IV binds dsDNA.</text>
</comment>
<comment type="caution">
    <text evidence="15">The sequence shown here is derived from an EMBL/GenBank/DDBJ whole genome shotgun (WGS) entry which is preliminary data.</text>
</comment>
<feature type="domain" description="Chromosomal replication initiator DnaA C-terminal" evidence="14">
    <location>
        <begin position="384"/>
        <end position="453"/>
    </location>
</feature>
<accession>A0A081DA06</accession>
<dbReference type="SMART" id="SM00760">
    <property type="entry name" value="Bac_DnaA_C"/>
    <property type="match status" value="1"/>
</dbReference>
<dbReference type="GO" id="GO:0005737">
    <property type="term" value="C:cytoplasm"/>
    <property type="evidence" value="ECO:0007669"/>
    <property type="project" value="UniProtKB-SubCell"/>
</dbReference>
<comment type="caution">
    <text evidence="8">Lacks conserved residue(s) required for the propagation of feature annotation.</text>
</comment>
<dbReference type="GO" id="GO:0006275">
    <property type="term" value="P:regulation of DNA replication"/>
    <property type="evidence" value="ECO:0007669"/>
    <property type="project" value="UniProtKB-UniRule"/>
</dbReference>